<gene>
    <name evidence="2" type="ORF">J2Z42_001966</name>
</gene>
<dbReference type="RefSeq" id="WP_209702411.1">
    <property type="nucleotide sequence ID" value="NZ_JAGGLM010000012.1"/>
</dbReference>
<organism evidence="2 3">
    <name type="scientific">Clostridium algifaecis</name>
    <dbReference type="NCBI Taxonomy" id="1472040"/>
    <lineage>
        <taxon>Bacteria</taxon>
        <taxon>Bacillati</taxon>
        <taxon>Bacillota</taxon>
        <taxon>Clostridia</taxon>
        <taxon>Eubacteriales</taxon>
        <taxon>Clostridiaceae</taxon>
        <taxon>Clostridium</taxon>
    </lineage>
</organism>
<comment type="caution">
    <text evidence="2">The sequence shown here is derived from an EMBL/GenBank/DDBJ whole genome shotgun (WGS) entry which is preliminary data.</text>
</comment>
<dbReference type="CDD" id="cd00009">
    <property type="entry name" value="AAA"/>
    <property type="match status" value="1"/>
</dbReference>
<dbReference type="InterPro" id="IPR008533">
    <property type="entry name" value="DUF815"/>
</dbReference>
<accession>A0ABS4KTA0</accession>
<reference evidence="2 3" key="1">
    <citation type="submission" date="2021-03" db="EMBL/GenBank/DDBJ databases">
        <title>Genomic Encyclopedia of Type Strains, Phase IV (KMG-IV): sequencing the most valuable type-strain genomes for metagenomic binning, comparative biology and taxonomic classification.</title>
        <authorList>
            <person name="Goeker M."/>
        </authorList>
    </citation>
    <scope>NUCLEOTIDE SEQUENCE [LARGE SCALE GENOMIC DNA]</scope>
    <source>
        <strain evidence="2 3">DSM 28783</strain>
    </source>
</reference>
<protein>
    <submittedName>
        <fullName evidence="2">AAA+ superfamily ATPase</fullName>
    </submittedName>
</protein>
<dbReference type="PANTHER" id="PTHR42935:SF1">
    <property type="entry name" value="SLR0930 PROTEIN"/>
    <property type="match status" value="1"/>
</dbReference>
<dbReference type="Proteomes" id="UP001519307">
    <property type="component" value="Unassembled WGS sequence"/>
</dbReference>
<evidence type="ECO:0000259" key="1">
    <source>
        <dbReference type="SMART" id="SM00382"/>
    </source>
</evidence>
<dbReference type="Pfam" id="PF05673">
    <property type="entry name" value="DUF815"/>
    <property type="match status" value="1"/>
</dbReference>
<dbReference type="PANTHER" id="PTHR42935">
    <property type="entry name" value="SLR0930 PROTEIN"/>
    <property type="match status" value="1"/>
</dbReference>
<evidence type="ECO:0000313" key="2">
    <source>
        <dbReference type="EMBL" id="MBP2033263.1"/>
    </source>
</evidence>
<sequence length="449" mass="52253">MENTNSNVSFDIKNAKLSLNSISVYRNLLKDKVVNSLYLFLNYADGEKVELDHTAELYNNFFFNLSESGTNSLKEYIINKILFDENAFSRIEKHKNIEDAAANDLKKLQFIASLKGSFIKDRLLKIFDKNKFKNVIEEFPQWGEVEKLDLTNIPEHIKLIKESLYNSDNWNECIYDLKKFHQNYGCGIFAFYRAFVWEYVDGKSQFKCISNPDPVELSDFIGYENERKIVIENTVQFLKGFPSNNVLLYGDRGTGKSSTVKAILNKYYKDGLRMIELPKAHIIDFPDIIRQLKDKPQKFIIFIDDLVFGDNEESYTALKSILEGGIESKSRNILIYATSNRRHLVKEYFSDRDSAKSQRGDGEIHYGDSRQEKLSLADRFGINVLFSSPDKKRYLEIVDGIADKRKLKIDRKTLHREAVKWEMWYNGPSARTAVQFIDWIEGKNKIENK</sequence>
<dbReference type="InterPro" id="IPR027417">
    <property type="entry name" value="P-loop_NTPase"/>
</dbReference>
<evidence type="ECO:0000313" key="3">
    <source>
        <dbReference type="Proteomes" id="UP001519307"/>
    </source>
</evidence>
<dbReference type="SMART" id="SM00382">
    <property type="entry name" value="AAA"/>
    <property type="match status" value="1"/>
</dbReference>
<dbReference type="Gene3D" id="3.40.50.300">
    <property type="entry name" value="P-loop containing nucleotide triphosphate hydrolases"/>
    <property type="match status" value="1"/>
</dbReference>
<proteinExistence type="predicted"/>
<dbReference type="InterPro" id="IPR003593">
    <property type="entry name" value="AAA+_ATPase"/>
</dbReference>
<name>A0ABS4KTA0_9CLOT</name>
<dbReference type="EMBL" id="JAGGLM010000012">
    <property type="protein sequence ID" value="MBP2033263.1"/>
    <property type="molecule type" value="Genomic_DNA"/>
</dbReference>
<dbReference type="SUPFAM" id="SSF52540">
    <property type="entry name" value="P-loop containing nucleoside triphosphate hydrolases"/>
    <property type="match status" value="1"/>
</dbReference>
<feature type="domain" description="AAA+ ATPase" evidence="1">
    <location>
        <begin position="242"/>
        <end position="370"/>
    </location>
</feature>
<keyword evidence="3" id="KW-1185">Reference proteome</keyword>